<evidence type="ECO:0000313" key="2">
    <source>
        <dbReference type="EMBL" id="MTV31994.1"/>
    </source>
</evidence>
<dbReference type="Proteomes" id="UP000439113">
    <property type="component" value="Unassembled WGS sequence"/>
</dbReference>
<organism evidence="2 3">
    <name type="scientific">Rhodoblastus acidophilus</name>
    <name type="common">Rhodopseudomonas acidophila</name>
    <dbReference type="NCBI Taxonomy" id="1074"/>
    <lineage>
        <taxon>Bacteria</taxon>
        <taxon>Pseudomonadati</taxon>
        <taxon>Pseudomonadota</taxon>
        <taxon>Alphaproteobacteria</taxon>
        <taxon>Hyphomicrobiales</taxon>
        <taxon>Rhodoblastaceae</taxon>
        <taxon>Rhodoblastus</taxon>
    </lineage>
</organism>
<dbReference type="AlphaFoldDB" id="A0A6N8DT28"/>
<protein>
    <recommendedName>
        <fullName evidence="4">Hydrophobic W protein</fullName>
    </recommendedName>
</protein>
<sequence length="359" mass="36611">MSQSENKGERVVTIPVAPGIFVLRYVAAGACVPPHLFLRTSPASENSVALIFAPGAEAGVLAAPGAYALVVAERSGRIQLTIVGAPGEDDGAEIKIEPLGKVIEAASLSVVAAVEKAREETRQREQTQPCIEIAAPPRAEPSGRRGRPPAVSSAAGVGLAKPTRSGIVVARGAGQGAAAELSPELDAAGFGVVCHVSRKGDVGATGGGWIGGPGSPAVIEGVTLHWNAPAGEKLEYQALAAGAAGRWSEWTPAGAFAGTRGRSLPLVGLRVRIAGGAGRFRLQGEAIFLGLPAVVDSGESLEFSSYAGVDPLVGLRLQLVPVASAATNERPADSPGPEMKKPATGLRVFKPMRAEERAV</sequence>
<name>A0A6N8DT28_RHOAC</name>
<evidence type="ECO:0000256" key="1">
    <source>
        <dbReference type="SAM" id="MobiDB-lite"/>
    </source>
</evidence>
<proteinExistence type="predicted"/>
<evidence type="ECO:0000313" key="3">
    <source>
        <dbReference type="Proteomes" id="UP000439113"/>
    </source>
</evidence>
<reference evidence="2 3" key="1">
    <citation type="submission" date="2019-11" db="EMBL/GenBank/DDBJ databases">
        <title>Whole-genome sequence of a Rhodoblastus acidophilus DSM 142.</title>
        <authorList>
            <person name="Kyndt J.A."/>
            <person name="Meyer T.E."/>
        </authorList>
    </citation>
    <scope>NUCLEOTIDE SEQUENCE [LARGE SCALE GENOMIC DNA]</scope>
    <source>
        <strain evidence="2 3">DSM 142</strain>
    </source>
</reference>
<feature type="region of interest" description="Disordered" evidence="1">
    <location>
        <begin position="326"/>
        <end position="346"/>
    </location>
</feature>
<gene>
    <name evidence="2" type="ORF">GJ654_13460</name>
</gene>
<comment type="caution">
    <text evidence="2">The sequence shown here is derived from an EMBL/GenBank/DDBJ whole genome shotgun (WGS) entry which is preliminary data.</text>
</comment>
<accession>A0A6N8DT28</accession>
<dbReference type="OrthoDB" id="8021518at2"/>
<dbReference type="EMBL" id="WNKS01000012">
    <property type="protein sequence ID" value="MTV31994.1"/>
    <property type="molecule type" value="Genomic_DNA"/>
</dbReference>
<dbReference type="RefSeq" id="WP_155446685.1">
    <property type="nucleotide sequence ID" value="NZ_JAOQNR010000013.1"/>
</dbReference>
<feature type="region of interest" description="Disordered" evidence="1">
    <location>
        <begin position="136"/>
        <end position="156"/>
    </location>
</feature>
<evidence type="ECO:0008006" key="4">
    <source>
        <dbReference type="Google" id="ProtNLM"/>
    </source>
</evidence>